<protein>
    <submittedName>
        <fullName evidence="2">Uncharacterized protein</fullName>
    </submittedName>
</protein>
<accession>A0A385DFV8</accession>
<dbReference type="Proteomes" id="UP000259636">
    <property type="component" value="Chromosome"/>
</dbReference>
<evidence type="ECO:0000256" key="1">
    <source>
        <dbReference type="SAM" id="MobiDB-lite"/>
    </source>
</evidence>
<evidence type="ECO:0000313" key="2">
    <source>
        <dbReference type="EMBL" id="AXQ56869.1"/>
    </source>
</evidence>
<reference evidence="2 3" key="1">
    <citation type="submission" date="2018-08" db="EMBL/GenBank/DDBJ databases">
        <authorList>
            <person name="Ferrada E.E."/>
            <person name="Latorre B.A."/>
        </authorList>
    </citation>
    <scope>NUCLEOTIDE SEQUENCE [LARGE SCALE GENOMIC DNA]</scope>
    <source>
        <strain evidence="2 3">VK-A60T</strain>
    </source>
</reference>
<sequence>MAVRKASTAFRHPRSAPSGAWSPYVPGRAGRAYRAGENLAPEGVERGRRSWEEFLAERVAAPAGSPVRPRG</sequence>
<dbReference type="KEGG" id="sky:D0C37_21200"/>
<dbReference type="AlphaFoldDB" id="A0A385DFV8"/>
<dbReference type="EMBL" id="CP031742">
    <property type="protein sequence ID" value="AXQ56869.1"/>
    <property type="molecule type" value="Genomic_DNA"/>
</dbReference>
<evidence type="ECO:0000313" key="3">
    <source>
        <dbReference type="Proteomes" id="UP000259636"/>
    </source>
</evidence>
<proteinExistence type="predicted"/>
<organism evidence="2 3">
    <name type="scientific">Streptomyces koyangensis</name>
    <dbReference type="NCBI Taxonomy" id="188770"/>
    <lineage>
        <taxon>Bacteria</taxon>
        <taxon>Bacillati</taxon>
        <taxon>Actinomycetota</taxon>
        <taxon>Actinomycetes</taxon>
        <taxon>Kitasatosporales</taxon>
        <taxon>Streptomycetaceae</taxon>
        <taxon>Streptomyces</taxon>
        <taxon>Streptomyces aurantiacus group</taxon>
    </lineage>
</organism>
<name>A0A385DFV8_9ACTN</name>
<gene>
    <name evidence="2" type="ORF">D0C37_21200</name>
</gene>
<feature type="region of interest" description="Disordered" evidence="1">
    <location>
        <begin position="1"/>
        <end position="22"/>
    </location>
</feature>